<feature type="binding site" evidence="7">
    <location>
        <position position="393"/>
    </location>
    <ligand>
        <name>meso-2,6-diaminopimelate</name>
        <dbReference type="ChEBI" id="CHEBI:57791"/>
    </ligand>
</feature>
<dbReference type="SUPFAM" id="SSF53244">
    <property type="entry name" value="MurD-like peptide ligases, peptide-binding domain"/>
    <property type="match status" value="1"/>
</dbReference>
<keyword evidence="7 12" id="KW-0436">Ligase</keyword>
<evidence type="ECO:0000256" key="2">
    <source>
        <dbReference type="ARBA" id="ARBA00022618"/>
    </source>
</evidence>
<keyword evidence="13" id="KW-1185">Reference proteome</keyword>
<feature type="binding site" evidence="7">
    <location>
        <position position="189"/>
    </location>
    <ligand>
        <name>UDP-N-acetyl-alpha-D-muramoyl-L-alanyl-D-glutamate</name>
        <dbReference type="ChEBI" id="CHEBI:83900"/>
    </ligand>
</feature>
<dbReference type="HAMAP" id="MF_00208">
    <property type="entry name" value="MurE"/>
    <property type="match status" value="1"/>
</dbReference>
<evidence type="ECO:0000256" key="3">
    <source>
        <dbReference type="ARBA" id="ARBA00022960"/>
    </source>
</evidence>
<keyword evidence="7" id="KW-0460">Magnesium</keyword>
<dbReference type="NCBIfam" id="NF001126">
    <property type="entry name" value="PRK00139.1-4"/>
    <property type="match status" value="1"/>
</dbReference>
<dbReference type="Gene3D" id="3.40.1190.10">
    <property type="entry name" value="Mur-like, catalytic domain"/>
    <property type="match status" value="1"/>
</dbReference>
<comment type="similarity">
    <text evidence="1 7">Belongs to the MurCDEF family. MurE subfamily.</text>
</comment>
<dbReference type="GO" id="GO:0000287">
    <property type="term" value="F:magnesium ion binding"/>
    <property type="evidence" value="ECO:0007669"/>
    <property type="project" value="UniProtKB-UniRule"/>
</dbReference>
<dbReference type="GO" id="GO:0005737">
    <property type="term" value="C:cytoplasm"/>
    <property type="evidence" value="ECO:0007669"/>
    <property type="project" value="UniProtKB-SubCell"/>
</dbReference>
<keyword evidence="7" id="KW-0963">Cytoplasm</keyword>
<dbReference type="GO" id="GO:0071555">
    <property type="term" value="P:cell wall organization"/>
    <property type="evidence" value="ECO:0007669"/>
    <property type="project" value="UniProtKB-KW"/>
</dbReference>
<dbReference type="Gene3D" id="3.90.190.20">
    <property type="entry name" value="Mur ligase, C-terminal domain"/>
    <property type="match status" value="1"/>
</dbReference>
<evidence type="ECO:0000259" key="9">
    <source>
        <dbReference type="Pfam" id="PF01225"/>
    </source>
</evidence>
<evidence type="ECO:0000256" key="8">
    <source>
        <dbReference type="RuleBase" id="RU004135"/>
    </source>
</evidence>
<comment type="function">
    <text evidence="7">Catalyzes the addition of meso-diaminopimelic acid to the nucleotide precursor UDP-N-acetylmuramoyl-L-alanyl-D-glutamate (UMAG) in the biosynthesis of bacterial cell-wall peptidoglycan.</text>
</comment>
<keyword evidence="4 7" id="KW-0573">Peptidoglycan synthesis</keyword>
<gene>
    <name evidence="7" type="primary">murE</name>
    <name evidence="12" type="ORF">DFR35_0317</name>
</gene>
<dbReference type="PANTHER" id="PTHR23135">
    <property type="entry name" value="MUR LIGASE FAMILY MEMBER"/>
    <property type="match status" value="1"/>
</dbReference>
<dbReference type="InterPro" id="IPR036565">
    <property type="entry name" value="Mur-like_cat_sf"/>
</dbReference>
<feature type="binding site" evidence="7">
    <location>
        <position position="470"/>
    </location>
    <ligand>
        <name>meso-2,6-diaminopimelate</name>
        <dbReference type="ChEBI" id="CHEBI:57791"/>
    </ligand>
</feature>
<feature type="binding site" evidence="7">
    <location>
        <position position="21"/>
    </location>
    <ligand>
        <name>UDP-N-acetyl-alpha-D-muramoyl-L-alanyl-D-glutamate</name>
        <dbReference type="ChEBI" id="CHEBI:83900"/>
    </ligand>
</feature>
<keyword evidence="2 7" id="KW-0132">Cell division</keyword>
<feature type="modified residue" description="N6-carboxylysine" evidence="7">
    <location>
        <position position="229"/>
    </location>
</feature>
<keyword evidence="6 7" id="KW-0961">Cell wall biogenesis/degradation</keyword>
<dbReference type="EMBL" id="RCCI01000004">
    <property type="protein sequence ID" value="RLJ67767.1"/>
    <property type="molecule type" value="Genomic_DNA"/>
</dbReference>
<keyword evidence="3 7" id="KW-0133">Cell shape</keyword>
<comment type="caution">
    <text evidence="12">The sequence shown here is derived from an EMBL/GenBank/DDBJ whole genome shotgun (WGS) entry which is preliminary data.</text>
</comment>
<evidence type="ECO:0000256" key="1">
    <source>
        <dbReference type="ARBA" id="ARBA00005898"/>
    </source>
</evidence>
<dbReference type="Pfam" id="PF08245">
    <property type="entry name" value="Mur_ligase_M"/>
    <property type="match status" value="1"/>
</dbReference>
<feature type="binding site" evidence="7">
    <location>
        <position position="197"/>
    </location>
    <ligand>
        <name>UDP-N-acetyl-alpha-D-muramoyl-L-alanyl-D-glutamate</name>
        <dbReference type="ChEBI" id="CHEBI:83900"/>
    </ligand>
</feature>
<dbReference type="UniPathway" id="UPA00219"/>
<dbReference type="GO" id="GO:0005524">
    <property type="term" value="F:ATP binding"/>
    <property type="evidence" value="ECO:0007669"/>
    <property type="project" value="UniProtKB-UniRule"/>
</dbReference>
<feature type="domain" description="Mur ligase central" evidence="11">
    <location>
        <begin position="118"/>
        <end position="318"/>
    </location>
</feature>
<dbReference type="InterPro" id="IPR005761">
    <property type="entry name" value="UDP-N-AcMur-Glu-dNH2Pim_ligase"/>
</dbReference>
<evidence type="ECO:0000256" key="5">
    <source>
        <dbReference type="ARBA" id="ARBA00023306"/>
    </source>
</evidence>
<proteinExistence type="inferred from homology"/>
<evidence type="ECO:0000259" key="11">
    <source>
        <dbReference type="Pfam" id="PF08245"/>
    </source>
</evidence>
<comment type="cofactor">
    <cofactor evidence="7">
        <name>Mg(2+)</name>
        <dbReference type="ChEBI" id="CHEBI:18420"/>
    </cofactor>
</comment>
<dbReference type="EC" id="6.3.2.13" evidence="7"/>
<feature type="binding site" evidence="7">
    <location>
        <begin position="36"/>
        <end position="38"/>
    </location>
    <ligand>
        <name>UDP-N-acetyl-alpha-D-muramoyl-L-alanyl-D-glutamate</name>
        <dbReference type="ChEBI" id="CHEBI:83900"/>
    </ligand>
</feature>
<dbReference type="PANTHER" id="PTHR23135:SF4">
    <property type="entry name" value="UDP-N-ACETYLMURAMOYL-L-ALANYL-D-GLUTAMATE--2,6-DIAMINOPIMELATE LIGASE MURE HOMOLOG, CHLOROPLASTIC"/>
    <property type="match status" value="1"/>
</dbReference>
<protein>
    <recommendedName>
        <fullName evidence="7">UDP-N-acetylmuramoyl-L-alanyl-D-glutamate--2,6-diaminopimelate ligase</fullName>
        <ecNumber evidence="7">6.3.2.13</ecNumber>
    </recommendedName>
    <alternativeName>
        <fullName evidence="7">Meso-A2pm-adding enzyme</fullName>
    </alternativeName>
    <alternativeName>
        <fullName evidence="7">Meso-diaminopimelate-adding enzyme</fullName>
    </alternativeName>
    <alternativeName>
        <fullName evidence="7">UDP-MurNAc-L-Ala-D-Glu:meso-diaminopimelate ligase</fullName>
    </alternativeName>
    <alternativeName>
        <fullName evidence="7">UDP-MurNAc-tripeptide synthetase</fullName>
    </alternativeName>
    <alternativeName>
        <fullName evidence="7">UDP-N-acetylmuramyl-tripeptide synthetase</fullName>
    </alternativeName>
</protein>
<dbReference type="InterPro" id="IPR004101">
    <property type="entry name" value="Mur_ligase_C"/>
</dbReference>
<feature type="binding site" evidence="7">
    <location>
        <begin position="417"/>
        <end position="420"/>
    </location>
    <ligand>
        <name>meso-2,6-diaminopimelate</name>
        <dbReference type="ChEBI" id="CHEBI:57791"/>
    </ligand>
</feature>
<feature type="binding site" evidence="7">
    <location>
        <position position="161"/>
    </location>
    <ligand>
        <name>UDP-N-acetyl-alpha-D-muramoyl-L-alanyl-D-glutamate</name>
        <dbReference type="ChEBI" id="CHEBI:83900"/>
    </ligand>
</feature>
<keyword evidence="5 7" id="KW-0131">Cell cycle</keyword>
<dbReference type="InterPro" id="IPR036615">
    <property type="entry name" value="Mur_ligase_C_dom_sf"/>
</dbReference>
<evidence type="ECO:0000256" key="4">
    <source>
        <dbReference type="ARBA" id="ARBA00022984"/>
    </source>
</evidence>
<dbReference type="GO" id="GO:0008360">
    <property type="term" value="P:regulation of cell shape"/>
    <property type="evidence" value="ECO:0007669"/>
    <property type="project" value="UniProtKB-KW"/>
</dbReference>
<dbReference type="Proteomes" id="UP000268908">
    <property type="component" value="Unassembled WGS sequence"/>
</dbReference>
<evidence type="ECO:0000256" key="6">
    <source>
        <dbReference type="ARBA" id="ARBA00023316"/>
    </source>
</evidence>
<dbReference type="InterPro" id="IPR013221">
    <property type="entry name" value="Mur_ligase_cen"/>
</dbReference>
<comment type="catalytic activity">
    <reaction evidence="7">
        <text>UDP-N-acetyl-alpha-D-muramoyl-L-alanyl-D-glutamate + meso-2,6-diaminopimelate + ATP = UDP-N-acetyl-alpha-D-muramoyl-L-alanyl-gamma-D-glutamyl-meso-2,6-diaminopimelate + ADP + phosphate + H(+)</text>
        <dbReference type="Rhea" id="RHEA:23676"/>
        <dbReference type="ChEBI" id="CHEBI:15378"/>
        <dbReference type="ChEBI" id="CHEBI:30616"/>
        <dbReference type="ChEBI" id="CHEBI:43474"/>
        <dbReference type="ChEBI" id="CHEBI:57791"/>
        <dbReference type="ChEBI" id="CHEBI:83900"/>
        <dbReference type="ChEBI" id="CHEBI:83905"/>
        <dbReference type="ChEBI" id="CHEBI:456216"/>
        <dbReference type="EC" id="6.3.2.13"/>
    </reaction>
</comment>
<evidence type="ECO:0000259" key="10">
    <source>
        <dbReference type="Pfam" id="PF02875"/>
    </source>
</evidence>
<dbReference type="SUPFAM" id="SSF53623">
    <property type="entry name" value="MurD-like peptide ligases, catalytic domain"/>
    <property type="match status" value="1"/>
</dbReference>
<feature type="domain" description="Mur ligase C-terminal" evidence="10">
    <location>
        <begin position="341"/>
        <end position="468"/>
    </location>
</feature>
<keyword evidence="7" id="KW-0547">Nucleotide-binding</keyword>
<dbReference type="InterPro" id="IPR035911">
    <property type="entry name" value="MurE/MurF_N"/>
</dbReference>
<feature type="binding site" evidence="7">
    <location>
        <position position="195"/>
    </location>
    <ligand>
        <name>UDP-N-acetyl-alpha-D-muramoyl-L-alanyl-D-glutamate</name>
        <dbReference type="ChEBI" id="CHEBI:83900"/>
    </ligand>
</feature>
<sequence>MGVIAELERRGIRVKNLCADSRAVGRGDVFVAMPGHRVDGRDYIDAAIANGAAAVLYEPGGKVGTPRALSRKGICFAAPSGRASGTVMLEVAELARFSGDIAHIVYGRPSERLWLAGVTGTNGKTSVSQWIAQAMNAWDCKCAVIGTLGNGFPPALAESANTTPDAISLHRALAGYLEQGAVACAMEVSSIGLDQGRVNGVNFDVAVFTNLTRDHLEYHGSMEAYGAAKAKLFETAGLGAAVINLDDSFGRELAARLRGRVRTIGYTLEDRSGADEVLAARNFAMTATGIAFDLDGAHCAAPLVGRFNAANLLAVIGALLAGDEKLADIAAVLPRLRPPPGRMQAVGGVHEPLVVVDYAHSPDALEKALATLRETAQARGGRLACVFGCGGDRDAGKRPQMGAIAERLADRAIVTSDNPRSEEPQAIIAAIIAGMKVLPEIEADRAAAIASVVREADPRDVILLAGKGHEPYQEIAGVRHPFSDLATAQSALAARHAGAGERP</sequence>
<feature type="binding site" evidence="7">
    <location>
        <begin position="162"/>
        <end position="163"/>
    </location>
    <ligand>
        <name>UDP-N-acetyl-alpha-D-muramoyl-L-alanyl-D-glutamate</name>
        <dbReference type="ChEBI" id="CHEBI:83900"/>
    </ligand>
</feature>
<evidence type="ECO:0000313" key="13">
    <source>
        <dbReference type="Proteomes" id="UP000268908"/>
    </source>
</evidence>
<feature type="binding site" evidence="7">
    <location>
        <position position="466"/>
    </location>
    <ligand>
        <name>meso-2,6-diaminopimelate</name>
        <dbReference type="ChEBI" id="CHEBI:57791"/>
    </ligand>
</feature>
<reference evidence="12 13" key="1">
    <citation type="submission" date="2018-10" db="EMBL/GenBank/DDBJ databases">
        <title>Genomic Encyclopedia of Type Strains, Phase IV (KMG-IV): sequencing the most valuable type-strain genomes for metagenomic binning, comparative biology and taxonomic classification.</title>
        <authorList>
            <person name="Goeker M."/>
        </authorList>
    </citation>
    <scope>NUCLEOTIDE SEQUENCE [LARGE SCALE GENOMIC DNA]</scope>
    <source>
        <strain evidence="12 13">DSM 26916</strain>
    </source>
</reference>
<feature type="binding site" evidence="7">
    <location>
        <begin position="120"/>
        <end position="126"/>
    </location>
    <ligand>
        <name>ATP</name>
        <dbReference type="ChEBI" id="CHEBI:30616"/>
    </ligand>
</feature>
<dbReference type="Pfam" id="PF02875">
    <property type="entry name" value="Mur_ligase_C"/>
    <property type="match status" value="1"/>
</dbReference>
<comment type="pathway">
    <text evidence="7 8">Cell wall biogenesis; peptidoglycan biosynthesis.</text>
</comment>
<accession>A0A497XK48</accession>
<comment type="caution">
    <text evidence="7">Lacks conserved residue(s) required for the propagation of feature annotation.</text>
</comment>
<comment type="subcellular location">
    <subcellularLocation>
        <location evidence="7 8">Cytoplasm</location>
    </subcellularLocation>
</comment>
<feature type="short sequence motif" description="Meso-diaminopimelate recognition motif" evidence="7">
    <location>
        <begin position="417"/>
        <end position="420"/>
    </location>
</feature>
<dbReference type="AlphaFoldDB" id="A0A497XK48"/>
<comment type="PTM">
    <text evidence="7">Carboxylation is probably crucial for Mg(2+) binding and, consequently, for the gamma-phosphate positioning of ATP.</text>
</comment>
<dbReference type="NCBIfam" id="TIGR01085">
    <property type="entry name" value="murE"/>
    <property type="match status" value="1"/>
</dbReference>
<dbReference type="GO" id="GO:0051301">
    <property type="term" value="P:cell division"/>
    <property type="evidence" value="ECO:0007669"/>
    <property type="project" value="UniProtKB-KW"/>
</dbReference>
<evidence type="ECO:0000256" key="7">
    <source>
        <dbReference type="HAMAP-Rule" id="MF_00208"/>
    </source>
</evidence>
<dbReference type="GO" id="GO:0008765">
    <property type="term" value="F:UDP-N-acetylmuramoylalanyl-D-glutamate-2,6-diaminopimelate ligase activity"/>
    <property type="evidence" value="ECO:0007669"/>
    <property type="project" value="UniProtKB-UniRule"/>
</dbReference>
<dbReference type="GO" id="GO:0009252">
    <property type="term" value="P:peptidoglycan biosynthetic process"/>
    <property type="evidence" value="ECO:0007669"/>
    <property type="project" value="UniProtKB-UniRule"/>
</dbReference>
<dbReference type="InterPro" id="IPR000713">
    <property type="entry name" value="Mur_ligase_N"/>
</dbReference>
<feature type="domain" description="Mur ligase N-terminal catalytic" evidence="9">
    <location>
        <begin position="14"/>
        <end position="61"/>
    </location>
</feature>
<organism evidence="12 13">
    <name type="scientific">Sulfurisoma sediminicola</name>
    <dbReference type="NCBI Taxonomy" id="1381557"/>
    <lineage>
        <taxon>Bacteria</taxon>
        <taxon>Pseudomonadati</taxon>
        <taxon>Pseudomonadota</taxon>
        <taxon>Betaproteobacteria</taxon>
        <taxon>Nitrosomonadales</taxon>
        <taxon>Sterolibacteriaceae</taxon>
        <taxon>Sulfurisoma</taxon>
    </lineage>
</organism>
<dbReference type="SUPFAM" id="SSF63418">
    <property type="entry name" value="MurE/MurF N-terminal domain"/>
    <property type="match status" value="1"/>
</dbReference>
<evidence type="ECO:0000313" key="12">
    <source>
        <dbReference type="EMBL" id="RLJ67767.1"/>
    </source>
</evidence>
<name>A0A497XK48_9PROT</name>
<dbReference type="Pfam" id="PF01225">
    <property type="entry name" value="Mur_ligase"/>
    <property type="match status" value="1"/>
</dbReference>
<keyword evidence="7" id="KW-0067">ATP-binding</keyword>
<dbReference type="Gene3D" id="3.40.1390.10">
    <property type="entry name" value="MurE/MurF, N-terminal domain"/>
    <property type="match status" value="1"/>
</dbReference>